<dbReference type="Gene3D" id="3.40.50.1980">
    <property type="entry name" value="Nitrogenase molybdenum iron protein domain"/>
    <property type="match status" value="2"/>
</dbReference>
<dbReference type="GO" id="GO:0030313">
    <property type="term" value="C:cell envelope"/>
    <property type="evidence" value="ECO:0007669"/>
    <property type="project" value="UniProtKB-SubCell"/>
</dbReference>
<feature type="signal peptide" evidence="7">
    <location>
        <begin position="1"/>
        <end position="21"/>
    </location>
</feature>
<comment type="caution">
    <text evidence="8">The sequence shown here is derived from an EMBL/GenBank/DDBJ whole genome shotgun (WGS) entry which is preliminary data.</text>
</comment>
<accession>A0A4R6E676</accession>
<dbReference type="SUPFAM" id="SSF53807">
    <property type="entry name" value="Helical backbone' metal receptor"/>
    <property type="match status" value="1"/>
</dbReference>
<reference evidence="8 9" key="1">
    <citation type="submission" date="2019-03" db="EMBL/GenBank/DDBJ databases">
        <title>Genomic Encyclopedia of Type Strains, Phase IV (KMG-IV): sequencing the most valuable type-strain genomes for metagenomic binning, comparative biology and taxonomic classification.</title>
        <authorList>
            <person name="Goeker M."/>
        </authorList>
    </citation>
    <scope>NUCLEOTIDE SEQUENCE [LARGE SCALE GENOMIC DNA]</scope>
    <source>
        <strain evidence="8 9">DSM 12121</strain>
    </source>
</reference>
<keyword evidence="9" id="KW-1185">Reference proteome</keyword>
<dbReference type="InterPro" id="IPR050492">
    <property type="entry name" value="Bact_metal-bind_prot9"/>
</dbReference>
<dbReference type="InterPro" id="IPR006128">
    <property type="entry name" value="Lipoprotein_PsaA-like"/>
</dbReference>
<sequence length="327" mass="34578">MLRLWCCVLFCLSLLAPACRAAPPLEVVTTLAQIAEPLGWIAGPRARVSSLLGAGVDPHLYRPTRSDVARLATADLVFYNGLHLEAQMEGMLQALAARKPVVALADGVEASRLRGAGASPSAAARDPHLWMDPALWRSALEHAVAALIAADPAGAEGYRSRARAYFLRLQRLQAYVTRVMATVPAQSRVLVTAHDAFGYFGRAFDLEVLAIQGLSTESEAGLRRIEELVEVLVSRRIAAVFVESSVSPRSVQALIDGAAARGHRVRIGGELYSDAMGPPGDYTGSYLGMLDHNASTIARALGGRVPAGGLRGELAEMAGAAPPAAAR</sequence>
<dbReference type="PANTHER" id="PTHR42953:SF1">
    <property type="entry name" value="METAL-BINDING PROTEIN HI_0362-RELATED"/>
    <property type="match status" value="1"/>
</dbReference>
<dbReference type="GO" id="GO:0046872">
    <property type="term" value="F:metal ion binding"/>
    <property type="evidence" value="ECO:0007669"/>
    <property type="project" value="UniProtKB-KW"/>
</dbReference>
<evidence type="ECO:0000313" key="9">
    <source>
        <dbReference type="Proteomes" id="UP000295129"/>
    </source>
</evidence>
<comment type="subcellular location">
    <subcellularLocation>
        <location evidence="1">Cell envelope</location>
    </subcellularLocation>
</comment>
<comment type="similarity">
    <text evidence="2 6">Belongs to the bacterial solute-binding protein 9 family.</text>
</comment>
<gene>
    <name evidence="8" type="ORF">C7389_105100</name>
</gene>
<dbReference type="GO" id="GO:0007155">
    <property type="term" value="P:cell adhesion"/>
    <property type="evidence" value="ECO:0007669"/>
    <property type="project" value="InterPro"/>
</dbReference>
<dbReference type="PRINTS" id="PR00690">
    <property type="entry name" value="ADHESNFAMILY"/>
</dbReference>
<keyword evidence="3 6" id="KW-0813">Transport</keyword>
<evidence type="ECO:0000256" key="7">
    <source>
        <dbReference type="SAM" id="SignalP"/>
    </source>
</evidence>
<keyword evidence="5 7" id="KW-0732">Signal</keyword>
<evidence type="ECO:0000256" key="3">
    <source>
        <dbReference type="ARBA" id="ARBA00022448"/>
    </source>
</evidence>
<evidence type="ECO:0000256" key="6">
    <source>
        <dbReference type="RuleBase" id="RU003512"/>
    </source>
</evidence>
<evidence type="ECO:0000313" key="8">
    <source>
        <dbReference type="EMBL" id="TDN53427.1"/>
    </source>
</evidence>
<dbReference type="Pfam" id="PF01297">
    <property type="entry name" value="ZnuA"/>
    <property type="match status" value="1"/>
</dbReference>
<feature type="chain" id="PRO_5020466308" evidence="7">
    <location>
        <begin position="22"/>
        <end position="327"/>
    </location>
</feature>
<dbReference type="InterPro" id="IPR006129">
    <property type="entry name" value="AdhesinB"/>
</dbReference>
<dbReference type="Proteomes" id="UP000295129">
    <property type="component" value="Unassembled WGS sequence"/>
</dbReference>
<dbReference type="OrthoDB" id="9793396at2"/>
<evidence type="ECO:0000256" key="1">
    <source>
        <dbReference type="ARBA" id="ARBA00004196"/>
    </source>
</evidence>
<dbReference type="InterPro" id="IPR006127">
    <property type="entry name" value="ZnuA-like"/>
</dbReference>
<evidence type="ECO:0000256" key="5">
    <source>
        <dbReference type="ARBA" id="ARBA00022729"/>
    </source>
</evidence>
<dbReference type="AlphaFoldDB" id="A0A4R6E676"/>
<name>A0A4R6E676_9RHOO</name>
<organism evidence="8 9">
    <name type="scientific">Azoarcus indigens</name>
    <dbReference type="NCBI Taxonomy" id="29545"/>
    <lineage>
        <taxon>Bacteria</taxon>
        <taxon>Pseudomonadati</taxon>
        <taxon>Pseudomonadota</taxon>
        <taxon>Betaproteobacteria</taxon>
        <taxon>Rhodocyclales</taxon>
        <taxon>Zoogloeaceae</taxon>
        <taxon>Azoarcus</taxon>
    </lineage>
</organism>
<keyword evidence="4" id="KW-0479">Metal-binding</keyword>
<dbReference type="GO" id="GO:0030001">
    <property type="term" value="P:metal ion transport"/>
    <property type="evidence" value="ECO:0007669"/>
    <property type="project" value="InterPro"/>
</dbReference>
<dbReference type="RefSeq" id="WP_133590024.1">
    <property type="nucleotide sequence ID" value="NZ_SNVV01000005.1"/>
</dbReference>
<proteinExistence type="inferred from homology"/>
<dbReference type="PANTHER" id="PTHR42953">
    <property type="entry name" value="HIGH-AFFINITY ZINC UPTAKE SYSTEM PROTEIN ZNUA-RELATED"/>
    <property type="match status" value="1"/>
</dbReference>
<evidence type="ECO:0000256" key="4">
    <source>
        <dbReference type="ARBA" id="ARBA00022723"/>
    </source>
</evidence>
<protein>
    <submittedName>
        <fullName evidence="8">Manganese/zinc/iron transport system substrate-binding protein</fullName>
    </submittedName>
</protein>
<dbReference type="EMBL" id="SNVV01000005">
    <property type="protein sequence ID" value="TDN53427.1"/>
    <property type="molecule type" value="Genomic_DNA"/>
</dbReference>
<dbReference type="PRINTS" id="PR00691">
    <property type="entry name" value="ADHESINB"/>
</dbReference>
<evidence type="ECO:0000256" key="2">
    <source>
        <dbReference type="ARBA" id="ARBA00011028"/>
    </source>
</evidence>